<dbReference type="STRING" id="22663.A0A2I0JTN7"/>
<reference evidence="1 2" key="1">
    <citation type="submission" date="2017-11" db="EMBL/GenBank/DDBJ databases">
        <title>De-novo sequencing of pomegranate (Punica granatum L.) genome.</title>
        <authorList>
            <person name="Akparov Z."/>
            <person name="Amiraslanov A."/>
            <person name="Hajiyeva S."/>
            <person name="Abbasov M."/>
            <person name="Kaur K."/>
            <person name="Hamwieh A."/>
            <person name="Solovyev V."/>
            <person name="Salamov A."/>
            <person name="Braich B."/>
            <person name="Kosarev P."/>
            <person name="Mahmoud A."/>
            <person name="Hajiyev E."/>
            <person name="Babayeva S."/>
            <person name="Izzatullayeva V."/>
            <person name="Mammadov A."/>
            <person name="Mammadov A."/>
            <person name="Sharifova S."/>
            <person name="Ojaghi J."/>
            <person name="Eynullazada K."/>
            <person name="Bayramov B."/>
            <person name="Abdulazimova A."/>
            <person name="Shahmuradov I."/>
        </authorList>
    </citation>
    <scope>NUCLEOTIDE SEQUENCE [LARGE SCALE GENOMIC DNA]</scope>
    <source>
        <strain evidence="2">cv. AG2017</strain>
        <tissue evidence="1">Leaf</tissue>
    </source>
</reference>
<organism evidence="1 2">
    <name type="scientific">Punica granatum</name>
    <name type="common">Pomegranate</name>
    <dbReference type="NCBI Taxonomy" id="22663"/>
    <lineage>
        <taxon>Eukaryota</taxon>
        <taxon>Viridiplantae</taxon>
        <taxon>Streptophyta</taxon>
        <taxon>Embryophyta</taxon>
        <taxon>Tracheophyta</taxon>
        <taxon>Spermatophyta</taxon>
        <taxon>Magnoliopsida</taxon>
        <taxon>eudicotyledons</taxon>
        <taxon>Gunneridae</taxon>
        <taxon>Pentapetalae</taxon>
        <taxon>rosids</taxon>
        <taxon>malvids</taxon>
        <taxon>Myrtales</taxon>
        <taxon>Lythraceae</taxon>
        <taxon>Punica</taxon>
    </lineage>
</organism>
<accession>A0A2I0JTN7</accession>
<dbReference type="EMBL" id="PGOL01001253">
    <property type="protein sequence ID" value="PKI59664.1"/>
    <property type="molecule type" value="Genomic_DNA"/>
</dbReference>
<comment type="caution">
    <text evidence="1">The sequence shown here is derived from an EMBL/GenBank/DDBJ whole genome shotgun (WGS) entry which is preliminary data.</text>
</comment>
<protein>
    <submittedName>
        <fullName evidence="1">Uncharacterized protein</fullName>
    </submittedName>
</protein>
<evidence type="ECO:0000313" key="1">
    <source>
        <dbReference type="EMBL" id="PKI59664.1"/>
    </source>
</evidence>
<evidence type="ECO:0000313" key="2">
    <source>
        <dbReference type="Proteomes" id="UP000233551"/>
    </source>
</evidence>
<name>A0A2I0JTN7_PUNGR</name>
<gene>
    <name evidence="1" type="ORF">CRG98_019943</name>
</gene>
<dbReference type="AlphaFoldDB" id="A0A2I0JTN7"/>
<proteinExistence type="predicted"/>
<sequence length="573" mass="64092">MQTPSFTLQFRRACSFVLLPNLSNLLARAHSLLSFACWPSLFGRASHKSVGLLPRALSFTHRKFAELSRSCFLQICRACSPMQTPSFTLQFRRACSFVLLPNLSNLLARAHSLLSFACWPSLFGRASHKSVGLLPRALSFTHRKFAELSRSCFLQICRACSPMQTPSFTLQFRRACSFVLLPNLSNLLARAHSLLSFACWPSLFGRASHKSVGLLPRALSFTHRKFAELSRSCFLQICRACSPMQTPSFTLQFRRACSFVLLPNLSNLLARAHSLLSFACWPSLFGRASHKSVGLLPRALSFTHRKFAELSRSCFLQICRACSPMQTPSFTLQFRRACSFVLLPNLSNLLARAHSLLSFACWPSLFGRASHKSVGLLPRALSFTHRKFAELSRSCFLQICRACSPMQTPSFTLQFRRACSFVLLPNLSNLLARAHSLLSFACWPSLFGRASHKSVGLLPRALSFTHRKFAELSRSCFLQICRACSPMQTPSFTLQFRRACSFVLLPNLSNLLARAHSLLSFASSPSLLIRASCISVGPARPCTLSFTPCNFAEPTRSCFFQICRTCSLVHTIF</sequence>
<keyword evidence="2" id="KW-1185">Reference proteome</keyword>
<dbReference type="Proteomes" id="UP000233551">
    <property type="component" value="Unassembled WGS sequence"/>
</dbReference>